<dbReference type="PANTHER" id="PTHR23045:SF9">
    <property type="entry name" value="LEUCINE RICH REPEAT CONTAINING 37A-RELATED"/>
    <property type="match status" value="1"/>
</dbReference>
<name>A0A484GKF6_SOUCH</name>
<sequence>ILPSRMACCLCQVKNTIEVVCKTFKLRCDRECLTDVTHCGESQLQDNKFLI</sequence>
<proteinExistence type="predicted"/>
<keyword evidence="2" id="KW-1185">Reference proteome</keyword>
<evidence type="ECO:0000313" key="2">
    <source>
        <dbReference type="Proteomes" id="UP000295264"/>
    </source>
</evidence>
<accession>A0A484GKF6</accession>
<dbReference type="AlphaFoldDB" id="A0A484GKF6"/>
<reference evidence="1 2" key="1">
    <citation type="journal article" date="2018" name="Genomics">
        <title>Molecular footprints of inshore aquatic adaptation in Indo-Pacific humpback dolphin (Sousa chinensis).</title>
        <authorList>
            <person name="Ming Y."/>
            <person name="Jian J."/>
            <person name="Yu F."/>
            <person name="Yu X."/>
            <person name="Wang J."/>
            <person name="Liu W."/>
        </authorList>
    </citation>
    <scope>NUCLEOTIDE SEQUENCE [LARGE SCALE GENOMIC DNA]</scope>
    <source>
        <strain evidence="1">MY-2018</strain>
        <tissue evidence="1">Skin</tissue>
    </source>
</reference>
<gene>
    <name evidence="1" type="ORF">DBR06_SOUSAS58010001</name>
</gene>
<feature type="non-terminal residue" evidence="1">
    <location>
        <position position="51"/>
    </location>
</feature>
<evidence type="ECO:0000313" key="1">
    <source>
        <dbReference type="EMBL" id="TEA36095.1"/>
    </source>
</evidence>
<dbReference type="EMBL" id="QWLN02006729">
    <property type="protein sequence ID" value="TEA36095.1"/>
    <property type="molecule type" value="Genomic_DNA"/>
</dbReference>
<organism evidence="1 2">
    <name type="scientific">Sousa chinensis</name>
    <name type="common">Indo-pacific humpbacked dolphin</name>
    <name type="synonym">Steno chinensis</name>
    <dbReference type="NCBI Taxonomy" id="103600"/>
    <lineage>
        <taxon>Eukaryota</taxon>
        <taxon>Metazoa</taxon>
        <taxon>Chordata</taxon>
        <taxon>Craniata</taxon>
        <taxon>Vertebrata</taxon>
        <taxon>Euteleostomi</taxon>
        <taxon>Mammalia</taxon>
        <taxon>Eutheria</taxon>
        <taxon>Laurasiatheria</taxon>
        <taxon>Artiodactyla</taxon>
        <taxon>Whippomorpha</taxon>
        <taxon>Cetacea</taxon>
        <taxon>Odontoceti</taxon>
        <taxon>Delphinidae</taxon>
        <taxon>Sousa</taxon>
    </lineage>
</organism>
<dbReference type="PANTHER" id="PTHR23045">
    <property type="entry name" value="LEUCINE-RICH REPEAT-CONTAINING PROTEIN 37A"/>
    <property type="match status" value="1"/>
</dbReference>
<dbReference type="Proteomes" id="UP000295264">
    <property type="component" value="Unassembled WGS sequence"/>
</dbReference>
<comment type="caution">
    <text evidence="1">The sequence shown here is derived from an EMBL/GenBank/DDBJ whole genome shotgun (WGS) entry which is preliminary data.</text>
</comment>
<protein>
    <submittedName>
        <fullName evidence="1">Uncharacterized protein</fullName>
    </submittedName>
</protein>
<dbReference type="InterPro" id="IPR015753">
    <property type="entry name" value="LRRC37"/>
</dbReference>
<feature type="non-terminal residue" evidence="1">
    <location>
        <position position="1"/>
    </location>
</feature>